<sequence>MAVPAEEALLFSAGGRMSFPGVSVAAYFFSFAGQIYLGGPGAAPPVDRTAFAVRSHFSSRLCS</sequence>
<dbReference type="Proteomes" id="UP000244092">
    <property type="component" value="Unassembled WGS sequence"/>
</dbReference>
<proteinExistence type="predicted"/>
<reference evidence="1 2" key="1">
    <citation type="submission" date="2018-04" db="EMBL/GenBank/DDBJ databases">
        <title>Genomic Encyclopedia of Archaeal and Bacterial Type Strains, Phase II (KMG-II): from individual species to whole genera.</title>
        <authorList>
            <person name="Goeker M."/>
        </authorList>
    </citation>
    <scope>NUCLEOTIDE SEQUENCE [LARGE SCALE GENOMIC DNA]</scope>
    <source>
        <strain evidence="1 2">DSM 12244</strain>
    </source>
</reference>
<evidence type="ECO:0000313" key="1">
    <source>
        <dbReference type="EMBL" id="PTX73781.1"/>
    </source>
</evidence>
<accession>A0A2T6CE71</accession>
<gene>
    <name evidence="1" type="ORF">C8N31_106248</name>
</gene>
<protein>
    <submittedName>
        <fullName evidence="1">Uncharacterized protein</fullName>
    </submittedName>
</protein>
<dbReference type="EMBL" id="QBKU01000006">
    <property type="protein sequence ID" value="PTX73781.1"/>
    <property type="molecule type" value="Genomic_DNA"/>
</dbReference>
<name>A0A2T6CE71_9RHOB</name>
<evidence type="ECO:0000313" key="2">
    <source>
        <dbReference type="Proteomes" id="UP000244092"/>
    </source>
</evidence>
<dbReference type="AlphaFoldDB" id="A0A2T6CE71"/>
<comment type="caution">
    <text evidence="1">The sequence shown here is derived from an EMBL/GenBank/DDBJ whole genome shotgun (WGS) entry which is preliminary data.</text>
</comment>
<organism evidence="1 2">
    <name type="scientific">Sulfitobacter mediterraneus</name>
    <dbReference type="NCBI Taxonomy" id="83219"/>
    <lineage>
        <taxon>Bacteria</taxon>
        <taxon>Pseudomonadati</taxon>
        <taxon>Pseudomonadota</taxon>
        <taxon>Alphaproteobacteria</taxon>
        <taxon>Rhodobacterales</taxon>
        <taxon>Roseobacteraceae</taxon>
        <taxon>Sulfitobacter</taxon>
    </lineage>
</organism>